<comment type="caution">
    <text evidence="1">The sequence shown here is derived from an EMBL/GenBank/DDBJ whole genome shotgun (WGS) entry which is preliminary data.</text>
</comment>
<dbReference type="EMBL" id="LJIJ01000629">
    <property type="protein sequence ID" value="ODM95729.1"/>
    <property type="molecule type" value="Genomic_DNA"/>
</dbReference>
<gene>
    <name evidence="1" type="ORF">Ocin01_10956</name>
</gene>
<sequence length="72" mass="8513">MICQNSINKTMERSTNITNQRSYKFISQRNKQDACPNPKEVSIVQTQIHQKIRKNVKYSSNNKEEPQVFIKQ</sequence>
<evidence type="ECO:0000313" key="2">
    <source>
        <dbReference type="Proteomes" id="UP000094527"/>
    </source>
</evidence>
<reference evidence="1 2" key="1">
    <citation type="journal article" date="2016" name="Genome Biol. Evol.">
        <title>Gene Family Evolution Reflects Adaptation to Soil Environmental Stressors in the Genome of the Collembolan Orchesella cincta.</title>
        <authorList>
            <person name="Faddeeva-Vakhrusheva A."/>
            <person name="Derks M.F."/>
            <person name="Anvar S.Y."/>
            <person name="Agamennone V."/>
            <person name="Suring W."/>
            <person name="Smit S."/>
            <person name="van Straalen N.M."/>
            <person name="Roelofs D."/>
        </authorList>
    </citation>
    <scope>NUCLEOTIDE SEQUENCE [LARGE SCALE GENOMIC DNA]</scope>
    <source>
        <tissue evidence="1">Mixed pool</tissue>
    </source>
</reference>
<evidence type="ECO:0000313" key="1">
    <source>
        <dbReference type="EMBL" id="ODM95729.1"/>
    </source>
</evidence>
<name>A0A1D2MRK5_ORCCI</name>
<keyword evidence="2" id="KW-1185">Reference proteome</keyword>
<dbReference type="Proteomes" id="UP000094527">
    <property type="component" value="Unassembled WGS sequence"/>
</dbReference>
<protein>
    <submittedName>
        <fullName evidence="1">Uncharacterized protein</fullName>
    </submittedName>
</protein>
<proteinExistence type="predicted"/>
<accession>A0A1D2MRK5</accession>
<organism evidence="1 2">
    <name type="scientific">Orchesella cincta</name>
    <name type="common">Springtail</name>
    <name type="synonym">Podura cincta</name>
    <dbReference type="NCBI Taxonomy" id="48709"/>
    <lineage>
        <taxon>Eukaryota</taxon>
        <taxon>Metazoa</taxon>
        <taxon>Ecdysozoa</taxon>
        <taxon>Arthropoda</taxon>
        <taxon>Hexapoda</taxon>
        <taxon>Collembola</taxon>
        <taxon>Entomobryomorpha</taxon>
        <taxon>Entomobryoidea</taxon>
        <taxon>Orchesellidae</taxon>
        <taxon>Orchesellinae</taxon>
        <taxon>Orchesella</taxon>
    </lineage>
</organism>
<dbReference type="AlphaFoldDB" id="A0A1D2MRK5"/>